<comment type="caution">
    <text evidence="3">The sequence shown here is derived from an EMBL/GenBank/DDBJ whole genome shotgun (WGS) entry which is preliminary data.</text>
</comment>
<feature type="region of interest" description="Disordered" evidence="1">
    <location>
        <begin position="55"/>
        <end position="74"/>
    </location>
</feature>
<evidence type="ECO:0000256" key="1">
    <source>
        <dbReference type="SAM" id="MobiDB-lite"/>
    </source>
</evidence>
<name>A0A978UHL7_ZIZJJ</name>
<evidence type="ECO:0000313" key="4">
    <source>
        <dbReference type="Proteomes" id="UP000813462"/>
    </source>
</evidence>
<proteinExistence type="predicted"/>
<protein>
    <recommendedName>
        <fullName evidence="2">Reverse transcriptase zinc-binding domain-containing protein</fullName>
    </recommendedName>
</protein>
<sequence length="347" mass="40116">MLGEPHLRGGSKSSPKIADLKGLTWEAEMAYEVNWGRIIWCSDAKNVVANIFGKGRPMQSKNKNQESKPHLALNDEAARNRAQACAEKRCRYTRQARNYQKVKLIWVKSKSSVFSVKSTYALEEEKDQAGDDWWNFLWKSKLHEHTKLFMWKLAHSGLPVLSNLSAKGVHIQSDVYVHGCNCVETEIHVFFHCEVARRILFANPWGLKWEAVECNDLMDLLKCLSNPRGTLSIHEDDMDKFFLYNAITLEHLWWLRNNVLHQGLDKHFESSLTIINSRFKKLIEALSWGEKGTRNPDERIRNCWQCPLAGVWKLNVDVALRNGRSWMAMWRRNQRESYSGGSGSRLG</sequence>
<gene>
    <name evidence="3" type="ORF">FEM48_Zijuj11G0073900</name>
</gene>
<feature type="domain" description="Reverse transcriptase zinc-binding" evidence="2">
    <location>
        <begin position="114"/>
        <end position="198"/>
    </location>
</feature>
<dbReference type="InterPro" id="IPR026960">
    <property type="entry name" value="RVT-Znf"/>
</dbReference>
<organism evidence="3 4">
    <name type="scientific">Ziziphus jujuba var. spinosa</name>
    <dbReference type="NCBI Taxonomy" id="714518"/>
    <lineage>
        <taxon>Eukaryota</taxon>
        <taxon>Viridiplantae</taxon>
        <taxon>Streptophyta</taxon>
        <taxon>Embryophyta</taxon>
        <taxon>Tracheophyta</taxon>
        <taxon>Spermatophyta</taxon>
        <taxon>Magnoliopsida</taxon>
        <taxon>eudicotyledons</taxon>
        <taxon>Gunneridae</taxon>
        <taxon>Pentapetalae</taxon>
        <taxon>rosids</taxon>
        <taxon>fabids</taxon>
        <taxon>Rosales</taxon>
        <taxon>Rhamnaceae</taxon>
        <taxon>Paliureae</taxon>
        <taxon>Ziziphus</taxon>
    </lineage>
</organism>
<dbReference type="Pfam" id="PF13966">
    <property type="entry name" value="zf-RVT"/>
    <property type="match status" value="1"/>
</dbReference>
<evidence type="ECO:0000313" key="3">
    <source>
        <dbReference type="EMBL" id="KAH7514298.1"/>
    </source>
</evidence>
<dbReference type="AlphaFoldDB" id="A0A978UHL7"/>
<dbReference type="Proteomes" id="UP000813462">
    <property type="component" value="Unassembled WGS sequence"/>
</dbReference>
<evidence type="ECO:0000259" key="2">
    <source>
        <dbReference type="Pfam" id="PF13966"/>
    </source>
</evidence>
<reference evidence="3" key="1">
    <citation type="journal article" date="2021" name="Front. Plant Sci.">
        <title>Chromosome-Scale Genome Assembly for Chinese Sour Jujube and Insights Into Its Genome Evolution and Domestication Signature.</title>
        <authorList>
            <person name="Shen L.-Y."/>
            <person name="Luo H."/>
            <person name="Wang X.-L."/>
            <person name="Wang X.-M."/>
            <person name="Qiu X.-J."/>
            <person name="Liu H."/>
            <person name="Zhou S.-S."/>
            <person name="Jia K.-H."/>
            <person name="Nie S."/>
            <person name="Bao Y.-T."/>
            <person name="Zhang R.-G."/>
            <person name="Yun Q.-Z."/>
            <person name="Chai Y.-H."/>
            <person name="Lu J.-Y."/>
            <person name="Li Y."/>
            <person name="Zhao S.-W."/>
            <person name="Mao J.-F."/>
            <person name="Jia S.-G."/>
            <person name="Mao Y.-M."/>
        </authorList>
    </citation>
    <scope>NUCLEOTIDE SEQUENCE</scope>
    <source>
        <strain evidence="3">AT0</strain>
        <tissue evidence="3">Leaf</tissue>
    </source>
</reference>
<dbReference type="EMBL" id="JAEACU010000011">
    <property type="protein sequence ID" value="KAH7514298.1"/>
    <property type="molecule type" value="Genomic_DNA"/>
</dbReference>
<accession>A0A978UHL7</accession>